<keyword evidence="3" id="KW-1185">Reference proteome</keyword>
<evidence type="ECO:0000256" key="1">
    <source>
        <dbReference type="SAM" id="SignalP"/>
    </source>
</evidence>
<protein>
    <submittedName>
        <fullName evidence="2">Uncharacterized protein</fullName>
    </submittedName>
</protein>
<name>A0A4Y2HQU2_ARAVE</name>
<evidence type="ECO:0000313" key="2">
    <source>
        <dbReference type="EMBL" id="GBM67751.1"/>
    </source>
</evidence>
<gene>
    <name evidence="2" type="ORF">AVEN_188588_1</name>
</gene>
<dbReference type="Proteomes" id="UP000499080">
    <property type="component" value="Unassembled WGS sequence"/>
</dbReference>
<reference evidence="2 3" key="1">
    <citation type="journal article" date="2019" name="Sci. Rep.">
        <title>Orb-weaving spider Araneus ventricosus genome elucidates the spidroin gene catalogue.</title>
        <authorList>
            <person name="Kono N."/>
            <person name="Nakamura H."/>
            <person name="Ohtoshi R."/>
            <person name="Moran D.A.P."/>
            <person name="Shinohara A."/>
            <person name="Yoshida Y."/>
            <person name="Fujiwara M."/>
            <person name="Mori M."/>
            <person name="Tomita M."/>
            <person name="Arakawa K."/>
        </authorList>
    </citation>
    <scope>NUCLEOTIDE SEQUENCE [LARGE SCALE GENOMIC DNA]</scope>
</reference>
<dbReference type="AlphaFoldDB" id="A0A4Y2HQU2"/>
<organism evidence="2 3">
    <name type="scientific">Araneus ventricosus</name>
    <name type="common">Orbweaver spider</name>
    <name type="synonym">Epeira ventricosa</name>
    <dbReference type="NCBI Taxonomy" id="182803"/>
    <lineage>
        <taxon>Eukaryota</taxon>
        <taxon>Metazoa</taxon>
        <taxon>Ecdysozoa</taxon>
        <taxon>Arthropoda</taxon>
        <taxon>Chelicerata</taxon>
        <taxon>Arachnida</taxon>
        <taxon>Araneae</taxon>
        <taxon>Araneomorphae</taxon>
        <taxon>Entelegynae</taxon>
        <taxon>Araneoidea</taxon>
        <taxon>Araneidae</taxon>
        <taxon>Araneus</taxon>
    </lineage>
</organism>
<evidence type="ECO:0000313" key="3">
    <source>
        <dbReference type="Proteomes" id="UP000499080"/>
    </source>
</evidence>
<accession>A0A4Y2HQU2</accession>
<feature type="chain" id="PRO_5021254782" evidence="1">
    <location>
        <begin position="23"/>
        <end position="98"/>
    </location>
</feature>
<comment type="caution">
    <text evidence="2">The sequence shown here is derived from an EMBL/GenBank/DDBJ whole genome shotgun (WGS) entry which is preliminary data.</text>
</comment>
<feature type="signal peptide" evidence="1">
    <location>
        <begin position="1"/>
        <end position="22"/>
    </location>
</feature>
<dbReference type="EMBL" id="BGPR01002099">
    <property type="protein sequence ID" value="GBM67751.1"/>
    <property type="molecule type" value="Genomic_DNA"/>
</dbReference>
<proteinExistence type="predicted"/>
<keyword evidence="1" id="KW-0732">Signal</keyword>
<sequence length="98" mass="10940">MAGTFFRKSFLFLIVLQKSSQAIPILILHVIKPLTVDSFIKPLSSVHALFIKENTLSTGADVPGGVQNRLNYPLPPDFLTFHQDRTCSSRGRFGLPRN</sequence>